<proteinExistence type="predicted"/>
<accession>A0A8B6CR72</accession>
<organism evidence="1 2">
    <name type="scientific">Mytilus galloprovincialis</name>
    <name type="common">Mediterranean mussel</name>
    <dbReference type="NCBI Taxonomy" id="29158"/>
    <lineage>
        <taxon>Eukaryota</taxon>
        <taxon>Metazoa</taxon>
        <taxon>Spiralia</taxon>
        <taxon>Lophotrochozoa</taxon>
        <taxon>Mollusca</taxon>
        <taxon>Bivalvia</taxon>
        <taxon>Autobranchia</taxon>
        <taxon>Pteriomorphia</taxon>
        <taxon>Mytilida</taxon>
        <taxon>Mytiloidea</taxon>
        <taxon>Mytilidae</taxon>
        <taxon>Mytilinae</taxon>
        <taxon>Mytilus</taxon>
    </lineage>
</organism>
<dbReference type="OrthoDB" id="6095360at2759"/>
<keyword evidence="2" id="KW-1185">Reference proteome</keyword>
<sequence>METREDIDYMFHGFSSLVAMCINEIKIEVVLSRINSDIIENIFCQERSLYHGANTNPNYNEYRTGINSIILGQTTTSKKSNVGGYKARPLALGLPPKKMKLKVDGVGTDVSNDLDEKFDSELEKVSSRYFGNNIPSDDSITEHNLSLITSLELLVDICIS</sequence>
<evidence type="ECO:0000313" key="2">
    <source>
        <dbReference type="Proteomes" id="UP000596742"/>
    </source>
</evidence>
<name>A0A8B6CR72_MYTGA</name>
<gene>
    <name evidence="1" type="ORF">MGAL_10B002885</name>
</gene>
<dbReference type="AlphaFoldDB" id="A0A8B6CR72"/>
<reference evidence="1" key="1">
    <citation type="submission" date="2018-11" db="EMBL/GenBank/DDBJ databases">
        <authorList>
            <person name="Alioto T."/>
            <person name="Alioto T."/>
        </authorList>
    </citation>
    <scope>NUCLEOTIDE SEQUENCE</scope>
</reference>
<comment type="caution">
    <text evidence="1">The sequence shown here is derived from an EMBL/GenBank/DDBJ whole genome shotgun (WGS) entry which is preliminary data.</text>
</comment>
<evidence type="ECO:0000313" key="1">
    <source>
        <dbReference type="EMBL" id="VDI08834.1"/>
    </source>
</evidence>
<protein>
    <submittedName>
        <fullName evidence="1">Uncharacterized protein</fullName>
    </submittedName>
</protein>
<dbReference type="EMBL" id="UYJE01002236">
    <property type="protein sequence ID" value="VDI08834.1"/>
    <property type="molecule type" value="Genomic_DNA"/>
</dbReference>
<dbReference type="Proteomes" id="UP000596742">
    <property type="component" value="Unassembled WGS sequence"/>
</dbReference>